<dbReference type="OrthoDB" id="10006218at2759"/>
<keyword evidence="1" id="KW-0472">Membrane</keyword>
<dbReference type="EMBL" id="JYDL01000097">
    <property type="protein sequence ID" value="KRX16895.1"/>
    <property type="molecule type" value="Genomic_DNA"/>
</dbReference>
<accession>A0A0V0RR52</accession>
<keyword evidence="3" id="KW-1185">Reference proteome</keyword>
<protein>
    <recommendedName>
        <fullName evidence="4">Methyltransferase-like protein 24</fullName>
    </recommendedName>
</protein>
<comment type="caution">
    <text evidence="2">The sequence shown here is derived from an EMBL/GenBank/DDBJ whole genome shotgun (WGS) entry which is preliminary data.</text>
</comment>
<dbReference type="AlphaFoldDB" id="A0A0V0RR52"/>
<dbReference type="STRING" id="6336.A0A0V0RR52"/>
<dbReference type="Proteomes" id="UP000054630">
    <property type="component" value="Unassembled WGS sequence"/>
</dbReference>
<evidence type="ECO:0000313" key="2">
    <source>
        <dbReference type="EMBL" id="KRX16895.1"/>
    </source>
</evidence>
<evidence type="ECO:0008006" key="4">
    <source>
        <dbReference type="Google" id="ProtNLM"/>
    </source>
</evidence>
<sequence length="593" mass="69016">MASVVGARCKGDDCSWHNFPTAPNMRHCDRPCFTDSNGKNNAVGKRTLFAVLMNHPLTHRCSMKICIYLKSFIGAPFLTCLFVYLSWIYFNLKCEPKSQYKLSQPPPCLNPSHEWIRLKEILSFVPFHCKRKFTFGSSKQQLTICAEDPTLHAKLLKSSPKWISFTNSLDNLYAEESFLKFNKNATAVVYSGGILPSGREHITGGRLDHRIGFIITDNTAKRWILWTKKYERVLRVFQSIVGEEEILDVLKLDCTTCWDAESQLDVFSEMADADIFNRIRVFILVIHFKNDNPSLSYKWYTMINRMYFEFSMALYISKQWGECKFMDSSCRFTLGFVKFNANNNRPHSAPVAGIGSYEDEMLRLSVFFKEEMTYCKKIHLPMVNHGNPWIACEADLRIASDANNCNIVYFGWKFKTNNLTTTFKLLPSCLSFGYDQSCTDWLPSLSMYTCKFLLFDPVCHSSNNDVPKDVQLFRILANNLSAVESYLPTKFENITILFVNLEGGEWEFMEKFLDSDFKTIRQLIVRINFWTGEEAIHLRALFTQLYFLKKLGWSLFHAIRREENCDNIFYCRRRLHYELGYIQTVRDGNENVY</sequence>
<evidence type="ECO:0000256" key="1">
    <source>
        <dbReference type="SAM" id="Phobius"/>
    </source>
</evidence>
<keyword evidence="1" id="KW-1133">Transmembrane helix</keyword>
<reference evidence="2 3" key="1">
    <citation type="submission" date="2015-01" db="EMBL/GenBank/DDBJ databases">
        <title>Evolution of Trichinella species and genotypes.</title>
        <authorList>
            <person name="Korhonen P.K."/>
            <person name="Edoardo P."/>
            <person name="Giuseppe L.R."/>
            <person name="Gasser R.B."/>
        </authorList>
    </citation>
    <scope>NUCLEOTIDE SEQUENCE [LARGE SCALE GENOMIC DNA]</scope>
    <source>
        <strain evidence="2">ISS37</strain>
    </source>
</reference>
<proteinExistence type="predicted"/>
<evidence type="ECO:0000313" key="3">
    <source>
        <dbReference type="Proteomes" id="UP000054630"/>
    </source>
</evidence>
<feature type="transmembrane region" description="Helical" evidence="1">
    <location>
        <begin position="67"/>
        <end position="90"/>
    </location>
</feature>
<keyword evidence="1" id="KW-0812">Transmembrane</keyword>
<organism evidence="2 3">
    <name type="scientific">Trichinella nelsoni</name>
    <dbReference type="NCBI Taxonomy" id="6336"/>
    <lineage>
        <taxon>Eukaryota</taxon>
        <taxon>Metazoa</taxon>
        <taxon>Ecdysozoa</taxon>
        <taxon>Nematoda</taxon>
        <taxon>Enoplea</taxon>
        <taxon>Dorylaimia</taxon>
        <taxon>Trichinellida</taxon>
        <taxon>Trichinellidae</taxon>
        <taxon>Trichinella</taxon>
    </lineage>
</organism>
<gene>
    <name evidence="2" type="ORF">T07_7556</name>
</gene>
<name>A0A0V0RR52_9BILA</name>